<feature type="domain" description="ShKT" evidence="4">
    <location>
        <begin position="22"/>
        <end position="56"/>
    </location>
</feature>
<keyword evidence="3" id="KW-0732">Signal</keyword>
<evidence type="ECO:0000256" key="2">
    <source>
        <dbReference type="SAM" id="MobiDB-lite"/>
    </source>
</evidence>
<evidence type="ECO:0000313" key="5">
    <source>
        <dbReference type="Proteomes" id="UP000046392"/>
    </source>
</evidence>
<proteinExistence type="predicted"/>
<comment type="caution">
    <text evidence="1">Lacks conserved residue(s) required for the propagation of feature annotation.</text>
</comment>
<dbReference type="Proteomes" id="UP000046392">
    <property type="component" value="Unplaced"/>
</dbReference>
<evidence type="ECO:0000256" key="3">
    <source>
        <dbReference type="SAM" id="SignalP"/>
    </source>
</evidence>
<dbReference type="InterPro" id="IPR003582">
    <property type="entry name" value="ShKT_dom"/>
</dbReference>
<evidence type="ECO:0000256" key="1">
    <source>
        <dbReference type="PROSITE-ProRule" id="PRU01005"/>
    </source>
</evidence>
<feature type="chain" id="PRO_5005893934" evidence="3">
    <location>
        <begin position="20"/>
        <end position="154"/>
    </location>
</feature>
<dbReference type="WBParaSite" id="SPAL_0000247200.1">
    <property type="protein sequence ID" value="SPAL_0000247200.1"/>
    <property type="gene ID" value="SPAL_0000247200"/>
</dbReference>
<evidence type="ECO:0000259" key="4">
    <source>
        <dbReference type="PROSITE" id="PS51670"/>
    </source>
</evidence>
<name>A0A0N5B8U9_STREA</name>
<evidence type="ECO:0000313" key="6">
    <source>
        <dbReference type="WBParaSite" id="SPAL_0000247200.1"/>
    </source>
</evidence>
<keyword evidence="1" id="KW-1015">Disulfide bond</keyword>
<dbReference type="PANTHER" id="PTHR21724">
    <property type="entry name" value="SHKT DOMAIN-CONTAINING PROTEIN"/>
    <property type="match status" value="1"/>
</dbReference>
<protein>
    <submittedName>
        <fullName evidence="6">ShKT domain-containing protein</fullName>
    </submittedName>
</protein>
<dbReference type="PROSITE" id="PS51670">
    <property type="entry name" value="SHKT"/>
    <property type="match status" value="1"/>
</dbReference>
<dbReference type="Pfam" id="PF01549">
    <property type="entry name" value="ShK"/>
    <property type="match status" value="2"/>
</dbReference>
<dbReference type="SMART" id="SM00254">
    <property type="entry name" value="ShKT"/>
    <property type="match status" value="2"/>
</dbReference>
<feature type="signal peptide" evidence="3">
    <location>
        <begin position="1"/>
        <end position="19"/>
    </location>
</feature>
<reference evidence="6" key="1">
    <citation type="submission" date="2017-02" db="UniProtKB">
        <authorList>
            <consortium name="WormBaseParasite"/>
        </authorList>
    </citation>
    <scope>IDENTIFICATION</scope>
</reference>
<accession>A0A0N5B8U9</accession>
<feature type="compositionally biased region" description="Acidic residues" evidence="2">
    <location>
        <begin position="143"/>
        <end position="154"/>
    </location>
</feature>
<dbReference type="AlphaFoldDB" id="A0A0N5B8U9"/>
<dbReference type="Gene3D" id="1.10.10.1940">
    <property type="match status" value="1"/>
</dbReference>
<organism evidence="5 6">
    <name type="scientific">Strongyloides papillosus</name>
    <name type="common">Intestinal threadworm</name>
    <dbReference type="NCBI Taxonomy" id="174720"/>
    <lineage>
        <taxon>Eukaryota</taxon>
        <taxon>Metazoa</taxon>
        <taxon>Ecdysozoa</taxon>
        <taxon>Nematoda</taxon>
        <taxon>Chromadorea</taxon>
        <taxon>Rhabditida</taxon>
        <taxon>Tylenchina</taxon>
        <taxon>Panagrolaimomorpha</taxon>
        <taxon>Strongyloidoidea</taxon>
        <taxon>Strongyloididae</taxon>
        <taxon>Strongyloides</taxon>
    </lineage>
</organism>
<dbReference type="PANTHER" id="PTHR21724:SF109">
    <property type="entry name" value="SHKT DOMAIN-CONTAINING PROTEIN"/>
    <property type="match status" value="1"/>
</dbReference>
<sequence>MKFLIYLGFIFGMLQSILSDDCKDLSSNCRNNLKHCRNSIYGPIMKKNCAKSCRYCIPPTRPTFAPILRDRIRNCSAMIERCHQKEYIFYMEKNCKKTCSTVTPKRETTTIAPEENTTITLEENSSKSAEVIEGSGTVNGDNNNEEFDITGDEK</sequence>
<feature type="disulfide bond" evidence="1">
    <location>
        <begin position="22"/>
        <end position="56"/>
    </location>
</feature>
<keyword evidence="5" id="KW-1185">Reference proteome</keyword>
<feature type="region of interest" description="Disordered" evidence="2">
    <location>
        <begin position="123"/>
        <end position="154"/>
    </location>
</feature>